<evidence type="ECO:0000256" key="1">
    <source>
        <dbReference type="ARBA" id="ARBA00006765"/>
    </source>
</evidence>
<sequence length="346" mass="39232">MIEAEELQKESNNIRCPEEHATCPIIASHEEESVTVSVECPFFSSLRNTSFIFPIILQPPLPTLTKFTHITINTKVKNKGISRNMTTVEAANESMATVADKAPVTAQRKVPEDLDTKLPKPSLIAPDTENVDGTWGYKHNDMSVLQQHVSFFDLNNDGVVYPWETYKGFRSLGFNVILSFIFSIVIHVALSYPTLPVRDSSCMIYLTIVITSTTWLPSPFFPIHIKNIHKAKHGSDSGSYDTEGSVVWLKQHCRFMPANLEFMFSKYAREVPDKLSLRELWHMTEANRVAFDFFGWVASKFEWGVLYVLAKDEQGYLTKEAVRRCFDGSLFEYCAKHRKGAAGKMA</sequence>
<evidence type="ECO:0000256" key="2">
    <source>
        <dbReference type="SAM" id="Phobius"/>
    </source>
</evidence>
<keyword evidence="2" id="KW-0812">Transmembrane</keyword>
<evidence type="ECO:0008006" key="5">
    <source>
        <dbReference type="Google" id="ProtNLM"/>
    </source>
</evidence>
<feature type="transmembrane region" description="Helical" evidence="2">
    <location>
        <begin position="172"/>
        <end position="192"/>
    </location>
</feature>
<keyword evidence="2" id="KW-1133">Transmembrane helix</keyword>
<dbReference type="GO" id="GO:0005509">
    <property type="term" value="F:calcium ion binding"/>
    <property type="evidence" value="ECO:0007669"/>
    <property type="project" value="TreeGrafter"/>
</dbReference>
<name>A0AAQ3RIV2_VIGMU</name>
<proteinExistence type="inferred from homology"/>
<keyword evidence="4" id="KW-1185">Reference proteome</keyword>
<dbReference type="AlphaFoldDB" id="A0AAQ3RIV2"/>
<feature type="transmembrane region" description="Helical" evidence="2">
    <location>
        <begin position="204"/>
        <end position="223"/>
    </location>
</feature>
<dbReference type="PANTHER" id="PTHR31495:SF20">
    <property type="entry name" value="CALEOSIN-RELATED FAMILY PROTEIN"/>
    <property type="match status" value="1"/>
</dbReference>
<dbReference type="Proteomes" id="UP001374535">
    <property type="component" value="Chromosome 10"/>
</dbReference>
<evidence type="ECO:0000313" key="4">
    <source>
        <dbReference type="Proteomes" id="UP001374535"/>
    </source>
</evidence>
<organism evidence="3 4">
    <name type="scientific">Vigna mungo</name>
    <name type="common">Black gram</name>
    <name type="synonym">Phaseolus mungo</name>
    <dbReference type="NCBI Taxonomy" id="3915"/>
    <lineage>
        <taxon>Eukaryota</taxon>
        <taxon>Viridiplantae</taxon>
        <taxon>Streptophyta</taxon>
        <taxon>Embryophyta</taxon>
        <taxon>Tracheophyta</taxon>
        <taxon>Spermatophyta</taxon>
        <taxon>Magnoliopsida</taxon>
        <taxon>eudicotyledons</taxon>
        <taxon>Gunneridae</taxon>
        <taxon>Pentapetalae</taxon>
        <taxon>rosids</taxon>
        <taxon>fabids</taxon>
        <taxon>Fabales</taxon>
        <taxon>Fabaceae</taxon>
        <taxon>Papilionoideae</taxon>
        <taxon>50 kb inversion clade</taxon>
        <taxon>NPAAA clade</taxon>
        <taxon>indigoferoid/millettioid clade</taxon>
        <taxon>Phaseoleae</taxon>
        <taxon>Vigna</taxon>
    </lineage>
</organism>
<dbReference type="EMBL" id="CP144691">
    <property type="protein sequence ID" value="WVY94243.1"/>
    <property type="molecule type" value="Genomic_DNA"/>
</dbReference>
<dbReference type="InterPro" id="IPR007736">
    <property type="entry name" value="Caleosin-related"/>
</dbReference>
<comment type="similarity">
    <text evidence="1">Belongs to the caleosin family.</text>
</comment>
<protein>
    <recommendedName>
        <fullName evidence="5">Peroxygenase</fullName>
    </recommendedName>
</protein>
<gene>
    <name evidence="3" type="ORF">V8G54_033331</name>
</gene>
<evidence type="ECO:0000313" key="3">
    <source>
        <dbReference type="EMBL" id="WVY94243.1"/>
    </source>
</evidence>
<dbReference type="GO" id="GO:0004497">
    <property type="term" value="F:monooxygenase activity"/>
    <property type="evidence" value="ECO:0007669"/>
    <property type="project" value="TreeGrafter"/>
</dbReference>
<dbReference type="Pfam" id="PF05042">
    <property type="entry name" value="Caleosin"/>
    <property type="match status" value="1"/>
</dbReference>
<accession>A0AAQ3RIV2</accession>
<keyword evidence="2" id="KW-0472">Membrane</keyword>
<dbReference type="PANTHER" id="PTHR31495">
    <property type="entry name" value="PEROXYGENASE 3-RELATED"/>
    <property type="match status" value="1"/>
</dbReference>
<reference evidence="3 4" key="1">
    <citation type="journal article" date="2023" name="Life. Sci Alliance">
        <title>Evolutionary insights into 3D genome organization and epigenetic landscape of Vigna mungo.</title>
        <authorList>
            <person name="Junaid A."/>
            <person name="Singh B."/>
            <person name="Bhatia S."/>
        </authorList>
    </citation>
    <scope>NUCLEOTIDE SEQUENCE [LARGE SCALE GENOMIC DNA]</scope>
    <source>
        <strain evidence="3">Urdbean</strain>
    </source>
</reference>